<dbReference type="OrthoDB" id="5242975at2"/>
<dbReference type="InterPro" id="IPR000620">
    <property type="entry name" value="EamA_dom"/>
</dbReference>
<feature type="transmembrane region" description="Helical" evidence="7">
    <location>
        <begin position="243"/>
        <end position="263"/>
    </location>
</feature>
<feature type="transmembrane region" description="Helical" evidence="7">
    <location>
        <begin position="211"/>
        <end position="231"/>
    </location>
</feature>
<feature type="compositionally biased region" description="Basic and acidic residues" evidence="6">
    <location>
        <begin position="289"/>
        <end position="300"/>
    </location>
</feature>
<dbReference type="PANTHER" id="PTHR32322:SF9">
    <property type="entry name" value="AMINO-ACID METABOLITE EFFLUX PUMP-RELATED"/>
    <property type="match status" value="1"/>
</dbReference>
<protein>
    <submittedName>
        <fullName evidence="9">DMT family transporter</fullName>
    </submittedName>
</protein>
<evidence type="ECO:0000259" key="8">
    <source>
        <dbReference type="Pfam" id="PF00892"/>
    </source>
</evidence>
<feature type="transmembrane region" description="Helical" evidence="7">
    <location>
        <begin position="148"/>
        <end position="168"/>
    </location>
</feature>
<dbReference type="InterPro" id="IPR050638">
    <property type="entry name" value="AA-Vitamin_Transporters"/>
</dbReference>
<evidence type="ECO:0000256" key="2">
    <source>
        <dbReference type="ARBA" id="ARBA00007362"/>
    </source>
</evidence>
<reference evidence="9 10" key="1">
    <citation type="submission" date="2019-06" db="EMBL/GenBank/DDBJ databases">
        <title>Amycolatopsis alkalitolerans sp. nov., isolated from Gastrodia elata Blume.</title>
        <authorList>
            <person name="Narsing Rao M.P."/>
            <person name="Li W.J."/>
        </authorList>
    </citation>
    <scope>NUCLEOTIDE SEQUENCE [LARGE SCALE GENOMIC DNA]</scope>
    <source>
        <strain evidence="9 10">SYSUP0005</strain>
    </source>
</reference>
<keyword evidence="5 7" id="KW-0472">Membrane</keyword>
<dbReference type="GO" id="GO:0016020">
    <property type="term" value="C:membrane"/>
    <property type="evidence" value="ECO:0007669"/>
    <property type="project" value="UniProtKB-SubCell"/>
</dbReference>
<gene>
    <name evidence="9" type="ORF">FG385_05840</name>
</gene>
<dbReference type="EMBL" id="VDFW01000003">
    <property type="protein sequence ID" value="TNC28765.1"/>
    <property type="molecule type" value="Genomic_DNA"/>
</dbReference>
<sequence length="319" mass="32869">MGETKTLLRLGALALMWGSSFLWIKLALGAFSPVQLVLIRLVLGAAVLVVICCTQRDRLPTDRRVWGHLVVAALLHNAIPFLLFAVGEETVSSGVTGVLNGTTPLWTLVAAFVFGVDRKLGLPRIGGLVLGLAGILLIFAPWQAGGLLSWGALACLAAALSYGLVFTYESRFLSGTGSSPVALAGAQMMAASGFVLLALPAGGIEPVHPSVAGVLAVVMLGVFSTGIAFALNYRLLATESAVAVSMVGYLIPVVSVVLGTIVLHEALNARVLGGMVVVLAGVALTRLKRAGDPKPSEKARSGSKAVSSAARSTHASRPS</sequence>
<feature type="transmembrane region" description="Helical" evidence="7">
    <location>
        <begin position="98"/>
        <end position="116"/>
    </location>
</feature>
<dbReference type="PANTHER" id="PTHR32322">
    <property type="entry name" value="INNER MEMBRANE TRANSPORTER"/>
    <property type="match status" value="1"/>
</dbReference>
<feature type="transmembrane region" description="Helical" evidence="7">
    <location>
        <begin position="7"/>
        <end position="28"/>
    </location>
</feature>
<keyword evidence="4 7" id="KW-1133">Transmembrane helix</keyword>
<comment type="subcellular location">
    <subcellularLocation>
        <location evidence="1">Membrane</location>
        <topology evidence="1">Multi-pass membrane protein</topology>
    </subcellularLocation>
</comment>
<name>A0A5C4M671_9PSEU</name>
<dbReference type="InterPro" id="IPR037185">
    <property type="entry name" value="EmrE-like"/>
</dbReference>
<feature type="transmembrane region" description="Helical" evidence="7">
    <location>
        <begin position="34"/>
        <end position="53"/>
    </location>
</feature>
<feature type="transmembrane region" description="Helical" evidence="7">
    <location>
        <begin position="125"/>
        <end position="142"/>
    </location>
</feature>
<evidence type="ECO:0000313" key="10">
    <source>
        <dbReference type="Proteomes" id="UP000305546"/>
    </source>
</evidence>
<feature type="region of interest" description="Disordered" evidence="6">
    <location>
        <begin position="289"/>
        <end position="319"/>
    </location>
</feature>
<evidence type="ECO:0000256" key="1">
    <source>
        <dbReference type="ARBA" id="ARBA00004141"/>
    </source>
</evidence>
<organism evidence="9 10">
    <name type="scientific">Amycolatopsis alkalitolerans</name>
    <dbReference type="NCBI Taxonomy" id="2547244"/>
    <lineage>
        <taxon>Bacteria</taxon>
        <taxon>Bacillati</taxon>
        <taxon>Actinomycetota</taxon>
        <taxon>Actinomycetes</taxon>
        <taxon>Pseudonocardiales</taxon>
        <taxon>Pseudonocardiaceae</taxon>
        <taxon>Amycolatopsis</taxon>
    </lineage>
</organism>
<accession>A0A5C4M671</accession>
<dbReference type="AlphaFoldDB" id="A0A5C4M671"/>
<evidence type="ECO:0000256" key="6">
    <source>
        <dbReference type="SAM" id="MobiDB-lite"/>
    </source>
</evidence>
<dbReference type="Proteomes" id="UP000305546">
    <property type="component" value="Unassembled WGS sequence"/>
</dbReference>
<evidence type="ECO:0000256" key="3">
    <source>
        <dbReference type="ARBA" id="ARBA00022692"/>
    </source>
</evidence>
<feature type="transmembrane region" description="Helical" evidence="7">
    <location>
        <begin position="269"/>
        <end position="287"/>
    </location>
</feature>
<evidence type="ECO:0000256" key="5">
    <source>
        <dbReference type="ARBA" id="ARBA00023136"/>
    </source>
</evidence>
<evidence type="ECO:0000256" key="7">
    <source>
        <dbReference type="SAM" id="Phobius"/>
    </source>
</evidence>
<keyword evidence="10" id="KW-1185">Reference proteome</keyword>
<feature type="compositionally biased region" description="Polar residues" evidence="6">
    <location>
        <begin position="304"/>
        <end position="319"/>
    </location>
</feature>
<feature type="domain" description="EamA" evidence="8">
    <location>
        <begin position="150"/>
        <end position="285"/>
    </location>
</feature>
<proteinExistence type="inferred from homology"/>
<comment type="caution">
    <text evidence="9">The sequence shown here is derived from an EMBL/GenBank/DDBJ whole genome shotgun (WGS) entry which is preliminary data.</text>
</comment>
<feature type="domain" description="EamA" evidence="8">
    <location>
        <begin position="13"/>
        <end position="139"/>
    </location>
</feature>
<comment type="similarity">
    <text evidence="2">Belongs to the EamA transporter family.</text>
</comment>
<evidence type="ECO:0000313" key="9">
    <source>
        <dbReference type="EMBL" id="TNC28765.1"/>
    </source>
</evidence>
<feature type="transmembrane region" description="Helical" evidence="7">
    <location>
        <begin position="180"/>
        <end position="199"/>
    </location>
</feature>
<dbReference type="Pfam" id="PF00892">
    <property type="entry name" value="EamA"/>
    <property type="match status" value="2"/>
</dbReference>
<keyword evidence="3 7" id="KW-0812">Transmembrane</keyword>
<evidence type="ECO:0000256" key="4">
    <source>
        <dbReference type="ARBA" id="ARBA00022989"/>
    </source>
</evidence>
<dbReference type="RefSeq" id="WP_139095535.1">
    <property type="nucleotide sequence ID" value="NZ_VDFW01000003.1"/>
</dbReference>
<dbReference type="SUPFAM" id="SSF103481">
    <property type="entry name" value="Multidrug resistance efflux transporter EmrE"/>
    <property type="match status" value="2"/>
</dbReference>
<feature type="transmembrane region" description="Helical" evidence="7">
    <location>
        <begin position="65"/>
        <end position="86"/>
    </location>
</feature>